<accession>A0AAU9QNR3</accession>
<feature type="domain" description="Transposase IS4-like" evidence="1">
    <location>
        <begin position="16"/>
        <end position="71"/>
    </location>
</feature>
<protein>
    <recommendedName>
        <fullName evidence="1">Transposase IS4-like domain-containing protein</fullName>
    </recommendedName>
</protein>
<dbReference type="AlphaFoldDB" id="A0AAU9QNR3"/>
<evidence type="ECO:0000313" key="3">
    <source>
        <dbReference type="Proteomes" id="UP001295462"/>
    </source>
</evidence>
<dbReference type="InterPro" id="IPR002559">
    <property type="entry name" value="Transposase_11"/>
</dbReference>
<sequence length="74" mass="8739">MLHVVLLTTLKCHEFRLLTRSLKIPPKQLVRIDSKRVQIEKTFRDLNELGLRHSRTSNPDRCNIMFLNTLILTL</sequence>
<dbReference type="Proteomes" id="UP001295462">
    <property type="component" value="Unassembled WGS sequence"/>
</dbReference>
<evidence type="ECO:0000313" key="2">
    <source>
        <dbReference type="EMBL" id="CAH1596479.1"/>
    </source>
</evidence>
<gene>
    <name evidence="2" type="ORF">THF1A12_300004</name>
</gene>
<evidence type="ECO:0000259" key="1">
    <source>
        <dbReference type="Pfam" id="PF01609"/>
    </source>
</evidence>
<dbReference type="EMBL" id="CAKMUD010000084">
    <property type="protein sequence ID" value="CAH1596479.1"/>
    <property type="molecule type" value="Genomic_DNA"/>
</dbReference>
<dbReference type="GO" id="GO:0006313">
    <property type="term" value="P:DNA transposition"/>
    <property type="evidence" value="ECO:0007669"/>
    <property type="project" value="InterPro"/>
</dbReference>
<dbReference type="GO" id="GO:0004803">
    <property type="term" value="F:transposase activity"/>
    <property type="evidence" value="ECO:0007669"/>
    <property type="project" value="InterPro"/>
</dbReference>
<comment type="caution">
    <text evidence="2">The sequence shown here is derived from an EMBL/GenBank/DDBJ whole genome shotgun (WGS) entry which is preliminary data.</text>
</comment>
<name>A0AAU9QNR3_9VIBR</name>
<proteinExistence type="predicted"/>
<reference evidence="2" key="1">
    <citation type="submission" date="2022-01" db="EMBL/GenBank/DDBJ databases">
        <authorList>
            <person name="Lagorce A."/>
        </authorList>
    </citation>
    <scope>NUCLEOTIDE SEQUENCE</scope>
    <source>
        <strain evidence="2">Th15_F1_A12</strain>
    </source>
</reference>
<dbReference type="Pfam" id="PF01609">
    <property type="entry name" value="DDE_Tnp_1"/>
    <property type="match status" value="1"/>
</dbReference>
<dbReference type="GO" id="GO:0003677">
    <property type="term" value="F:DNA binding"/>
    <property type="evidence" value="ECO:0007669"/>
    <property type="project" value="InterPro"/>
</dbReference>
<organism evidence="2 3">
    <name type="scientific">Vibrio jasicida</name>
    <dbReference type="NCBI Taxonomy" id="766224"/>
    <lineage>
        <taxon>Bacteria</taxon>
        <taxon>Pseudomonadati</taxon>
        <taxon>Pseudomonadota</taxon>
        <taxon>Gammaproteobacteria</taxon>
        <taxon>Vibrionales</taxon>
        <taxon>Vibrionaceae</taxon>
        <taxon>Vibrio</taxon>
    </lineage>
</organism>